<reference evidence="2 3" key="1">
    <citation type="submission" date="2024-04" db="EMBL/GenBank/DDBJ databases">
        <authorList>
            <person name="Waldvogel A.-M."/>
            <person name="Schoenle A."/>
        </authorList>
    </citation>
    <scope>NUCLEOTIDE SEQUENCE [LARGE SCALE GENOMIC DNA]</scope>
</reference>
<dbReference type="AlphaFoldDB" id="A0AAV2LUK0"/>
<name>A0AAV2LUK0_KNICA</name>
<feature type="compositionally biased region" description="Polar residues" evidence="1">
    <location>
        <begin position="137"/>
        <end position="147"/>
    </location>
</feature>
<sequence length="170" mass="18759">MAWTKRHSFGIRIPMFGCGTKRVETEVSVYFLTVGLTEGRPPGSVYDPTFIVAVLDMVPKPEGTYYNEVVDGSGKRGGSPRFPSGARKLHHRRQQMAGPVGCPPLFNRPLPPPLLTSRCLSNEEELVEDKEEREDTTLSGSRSNQQWGCAGARESTHSPLPQSLVSTTWS</sequence>
<accession>A0AAV2LUK0</accession>
<feature type="compositionally biased region" description="Polar residues" evidence="1">
    <location>
        <begin position="157"/>
        <end position="170"/>
    </location>
</feature>
<feature type="compositionally biased region" description="Acidic residues" evidence="1">
    <location>
        <begin position="123"/>
        <end position="134"/>
    </location>
</feature>
<keyword evidence="3" id="KW-1185">Reference proteome</keyword>
<feature type="region of interest" description="Disordered" evidence="1">
    <location>
        <begin position="123"/>
        <end position="170"/>
    </location>
</feature>
<evidence type="ECO:0000313" key="2">
    <source>
        <dbReference type="EMBL" id="CAL1604425.1"/>
    </source>
</evidence>
<proteinExistence type="predicted"/>
<dbReference type="EMBL" id="OZ035826">
    <property type="protein sequence ID" value="CAL1604425.1"/>
    <property type="molecule type" value="Genomic_DNA"/>
</dbReference>
<gene>
    <name evidence="2" type="ORF">KC01_LOCUS31936</name>
</gene>
<evidence type="ECO:0000313" key="3">
    <source>
        <dbReference type="Proteomes" id="UP001497482"/>
    </source>
</evidence>
<dbReference type="Proteomes" id="UP001497482">
    <property type="component" value="Chromosome 4"/>
</dbReference>
<organism evidence="2 3">
    <name type="scientific">Knipowitschia caucasica</name>
    <name type="common">Caucasian dwarf goby</name>
    <name type="synonym">Pomatoschistus caucasicus</name>
    <dbReference type="NCBI Taxonomy" id="637954"/>
    <lineage>
        <taxon>Eukaryota</taxon>
        <taxon>Metazoa</taxon>
        <taxon>Chordata</taxon>
        <taxon>Craniata</taxon>
        <taxon>Vertebrata</taxon>
        <taxon>Euteleostomi</taxon>
        <taxon>Actinopterygii</taxon>
        <taxon>Neopterygii</taxon>
        <taxon>Teleostei</taxon>
        <taxon>Neoteleostei</taxon>
        <taxon>Acanthomorphata</taxon>
        <taxon>Gobiaria</taxon>
        <taxon>Gobiiformes</taxon>
        <taxon>Gobioidei</taxon>
        <taxon>Gobiidae</taxon>
        <taxon>Gobiinae</taxon>
        <taxon>Knipowitschia</taxon>
    </lineage>
</organism>
<protein>
    <submittedName>
        <fullName evidence="2">Uncharacterized protein</fullName>
    </submittedName>
</protein>
<evidence type="ECO:0000256" key="1">
    <source>
        <dbReference type="SAM" id="MobiDB-lite"/>
    </source>
</evidence>